<feature type="region of interest" description="Disordered" evidence="1">
    <location>
        <begin position="240"/>
        <end position="264"/>
    </location>
</feature>
<gene>
    <name evidence="2" type="ORF">M747DRAFT_362943</name>
</gene>
<protein>
    <submittedName>
        <fullName evidence="2">Uncharacterized protein</fullName>
    </submittedName>
</protein>
<organism evidence="2 3">
    <name type="scientific">Aspergillus niger ATCC 13496</name>
    <dbReference type="NCBI Taxonomy" id="1353008"/>
    <lineage>
        <taxon>Eukaryota</taxon>
        <taxon>Fungi</taxon>
        <taxon>Dikarya</taxon>
        <taxon>Ascomycota</taxon>
        <taxon>Pezizomycotina</taxon>
        <taxon>Eurotiomycetes</taxon>
        <taxon>Eurotiomycetidae</taxon>
        <taxon>Eurotiales</taxon>
        <taxon>Aspergillaceae</taxon>
        <taxon>Aspergillus</taxon>
        <taxon>Aspergillus subgen. Circumdati</taxon>
    </lineage>
</organism>
<proteinExistence type="predicted"/>
<dbReference type="Proteomes" id="UP000253845">
    <property type="component" value="Unassembled WGS sequence"/>
</dbReference>
<dbReference type="AlphaFoldDB" id="A0A370C5C5"/>
<reference evidence="2 3" key="1">
    <citation type="submission" date="2018-07" db="EMBL/GenBank/DDBJ databases">
        <title>Section-level genome sequencing of Aspergillus section Nigri to investigate inter- and intra-species variation.</title>
        <authorList>
            <consortium name="DOE Joint Genome Institute"/>
            <person name="Vesth T.C."/>
            <person name="Nybo J.L."/>
            <person name="Theobald S."/>
            <person name="Frisvad J.C."/>
            <person name="Larsen T.O."/>
            <person name="Nielsen K.F."/>
            <person name="Hoof J.B."/>
            <person name="Brandl J."/>
            <person name="Salamov A."/>
            <person name="Riley R."/>
            <person name="Gladden J.M."/>
            <person name="Phatale P."/>
            <person name="Nielsen M.T."/>
            <person name="Lyhne E.K."/>
            <person name="Kogle M.E."/>
            <person name="Strasser K."/>
            <person name="McDonnell E."/>
            <person name="Barry K."/>
            <person name="Clum A."/>
            <person name="Chen C."/>
            <person name="Nolan M."/>
            <person name="Sandor L."/>
            <person name="Kuo A."/>
            <person name="Lipzen A."/>
            <person name="Hainaut M."/>
            <person name="Drula E."/>
            <person name="Tsang A."/>
            <person name="Magnuson J.K."/>
            <person name="Henrissat B."/>
            <person name="Wiebenga A."/>
            <person name="Simmons B.A."/>
            <person name="Makela M.R."/>
            <person name="De vries R.P."/>
            <person name="Grigoriev I.V."/>
            <person name="Mortensen U.H."/>
            <person name="Baker S.E."/>
            <person name="Andersen M.R."/>
        </authorList>
    </citation>
    <scope>NUCLEOTIDE SEQUENCE [LARGE SCALE GENOMIC DNA]</scope>
    <source>
        <strain evidence="2 3">ATCC 13496</strain>
    </source>
</reference>
<name>A0A370C5C5_ASPNG</name>
<dbReference type="VEuPathDB" id="FungiDB:M747DRAFT_362943"/>
<sequence length="403" mass="45664">MHPYSSFVIHQNQQNPSRLNSLCDFLNNPQSDQHVSRLGVLEFTQLNSPPVYRTLDHQSLREVVSEDIVITEECSLYGRIVLVENISRGIVEILGWALRIDPSFFEAHIGNKDCSEESMLKVGDTPQTFVTWHYPRAITLEGLQGHVGSEEYVRQLNVYRKVLLLPLAQDNAFDALIQHHCSLSVIDLRGGGWLAAVLILVDPPVLNGGLRLTPKSGPEGPILTASDCQLFQYGYEDIRDSDDPEEQNWPCSPPHERGGSTRPPRDGLFDDLVYYWRNRLAPAFEFIDPPATSFVYYPFEIAVAEWANSYEAMDLFLQNYQSVLLDNKNKPDNSINQASHPDPNVSILTALRRWIMPHITQRPRDRGYLVNQITAPPLLVDDYEVVINSLEQLSSALETILTQ</sequence>
<evidence type="ECO:0000256" key="1">
    <source>
        <dbReference type="SAM" id="MobiDB-lite"/>
    </source>
</evidence>
<evidence type="ECO:0000313" key="2">
    <source>
        <dbReference type="EMBL" id="RDH23035.1"/>
    </source>
</evidence>
<feature type="compositionally biased region" description="Basic and acidic residues" evidence="1">
    <location>
        <begin position="254"/>
        <end position="264"/>
    </location>
</feature>
<dbReference type="EMBL" id="KZ851905">
    <property type="protein sequence ID" value="RDH23035.1"/>
    <property type="molecule type" value="Genomic_DNA"/>
</dbReference>
<accession>A0A370C5C5</accession>
<evidence type="ECO:0000313" key="3">
    <source>
        <dbReference type="Proteomes" id="UP000253845"/>
    </source>
</evidence>